<proteinExistence type="predicted"/>
<comment type="caution">
    <text evidence="1">The sequence shown here is derived from an EMBL/GenBank/DDBJ whole genome shotgun (WGS) entry which is preliminary data.</text>
</comment>
<evidence type="ECO:0000313" key="1">
    <source>
        <dbReference type="EMBL" id="MEU8136055.1"/>
    </source>
</evidence>
<gene>
    <name evidence="1" type="ORF">AB0C36_21390</name>
</gene>
<keyword evidence="2" id="KW-1185">Reference proteome</keyword>
<reference evidence="1 2" key="1">
    <citation type="submission" date="2024-06" db="EMBL/GenBank/DDBJ databases">
        <title>The Natural Products Discovery Center: Release of the First 8490 Sequenced Strains for Exploring Actinobacteria Biosynthetic Diversity.</title>
        <authorList>
            <person name="Kalkreuter E."/>
            <person name="Kautsar S.A."/>
            <person name="Yang D."/>
            <person name="Bader C.D."/>
            <person name="Teijaro C.N."/>
            <person name="Fluegel L."/>
            <person name="Davis C.M."/>
            <person name="Simpson J.R."/>
            <person name="Lauterbach L."/>
            <person name="Steele A.D."/>
            <person name="Gui C."/>
            <person name="Meng S."/>
            <person name="Li G."/>
            <person name="Viehrig K."/>
            <person name="Ye F."/>
            <person name="Su P."/>
            <person name="Kiefer A.F."/>
            <person name="Nichols A."/>
            <person name="Cepeda A.J."/>
            <person name="Yan W."/>
            <person name="Fan B."/>
            <person name="Jiang Y."/>
            <person name="Adhikari A."/>
            <person name="Zheng C.-J."/>
            <person name="Schuster L."/>
            <person name="Cowan T.M."/>
            <person name="Smanski M.J."/>
            <person name="Chevrette M.G."/>
            <person name="De Carvalho L.P.S."/>
            <person name="Shen B."/>
        </authorList>
    </citation>
    <scope>NUCLEOTIDE SEQUENCE [LARGE SCALE GENOMIC DNA]</scope>
    <source>
        <strain evidence="1 2">NPDC048946</strain>
    </source>
</reference>
<dbReference type="EMBL" id="JBEZFP010000055">
    <property type="protein sequence ID" value="MEU8136055.1"/>
    <property type="molecule type" value="Genomic_DNA"/>
</dbReference>
<evidence type="ECO:0000313" key="2">
    <source>
        <dbReference type="Proteomes" id="UP001551482"/>
    </source>
</evidence>
<accession>A0ABV3DJY0</accession>
<organism evidence="1 2">
    <name type="scientific">Streptodolium elevatio</name>
    <dbReference type="NCBI Taxonomy" id="3157996"/>
    <lineage>
        <taxon>Bacteria</taxon>
        <taxon>Bacillati</taxon>
        <taxon>Actinomycetota</taxon>
        <taxon>Actinomycetes</taxon>
        <taxon>Kitasatosporales</taxon>
        <taxon>Streptomycetaceae</taxon>
        <taxon>Streptodolium</taxon>
    </lineage>
</organism>
<protein>
    <submittedName>
        <fullName evidence="1">Uncharacterized protein</fullName>
    </submittedName>
</protein>
<name>A0ABV3DJY0_9ACTN</name>
<sequence>MGYIKHDAVIVTTAEWRDGGLPDIDAFRRSLPEGFRPLVVGPIKAPLNGYVSYAFLPDGSKEYWEDSDLGDVFRAQFVGQFTALSDNVVAVSFGGDYRTEFEKPAAWYPDDDLPAVES</sequence>
<dbReference type="RefSeq" id="WP_358356285.1">
    <property type="nucleotide sequence ID" value="NZ_JBEZFP010000055.1"/>
</dbReference>
<dbReference type="Proteomes" id="UP001551482">
    <property type="component" value="Unassembled WGS sequence"/>
</dbReference>